<gene>
    <name evidence="1" type="ORF">ACFOY2_17290</name>
</gene>
<dbReference type="RefSeq" id="WP_379529054.1">
    <property type="nucleotide sequence ID" value="NZ_JBHSBI010000008.1"/>
</dbReference>
<dbReference type="EMBL" id="JBHSBI010000008">
    <property type="protein sequence ID" value="MFC4008989.1"/>
    <property type="molecule type" value="Genomic_DNA"/>
</dbReference>
<evidence type="ECO:0000313" key="2">
    <source>
        <dbReference type="Proteomes" id="UP001595851"/>
    </source>
</evidence>
<dbReference type="Proteomes" id="UP001595851">
    <property type="component" value="Unassembled WGS sequence"/>
</dbReference>
<evidence type="ECO:0000313" key="1">
    <source>
        <dbReference type="EMBL" id="MFC4008989.1"/>
    </source>
</evidence>
<accession>A0ABV8G7C3</accession>
<protein>
    <submittedName>
        <fullName evidence="1">Uncharacterized protein</fullName>
    </submittedName>
</protein>
<comment type="caution">
    <text evidence="1">The sequence shown here is derived from an EMBL/GenBank/DDBJ whole genome shotgun (WGS) entry which is preliminary data.</text>
</comment>
<proteinExistence type="predicted"/>
<keyword evidence="2" id="KW-1185">Reference proteome</keyword>
<reference evidence="2" key="1">
    <citation type="journal article" date="2019" name="Int. J. Syst. Evol. Microbiol.">
        <title>The Global Catalogue of Microorganisms (GCM) 10K type strain sequencing project: providing services to taxonomists for standard genome sequencing and annotation.</title>
        <authorList>
            <consortium name="The Broad Institute Genomics Platform"/>
            <consortium name="The Broad Institute Genome Sequencing Center for Infectious Disease"/>
            <person name="Wu L."/>
            <person name="Ma J."/>
        </authorList>
    </citation>
    <scope>NUCLEOTIDE SEQUENCE [LARGE SCALE GENOMIC DNA]</scope>
    <source>
        <strain evidence="2">TBRC 1276</strain>
    </source>
</reference>
<organism evidence="1 2">
    <name type="scientific">Nonomuraea purpurea</name>
    <dbReference type="NCBI Taxonomy" id="1849276"/>
    <lineage>
        <taxon>Bacteria</taxon>
        <taxon>Bacillati</taxon>
        <taxon>Actinomycetota</taxon>
        <taxon>Actinomycetes</taxon>
        <taxon>Streptosporangiales</taxon>
        <taxon>Streptosporangiaceae</taxon>
        <taxon>Nonomuraea</taxon>
    </lineage>
</organism>
<sequence>MARIISEILDQREIQKYLEGVVDPDMEWVLADIHADAEEWVITVDNGISINEDDSERCLLKYELWDGPPPLLTSWDRTWTGSVLLTSGKVAAVSGYSGGTSYGAAFDLGRRDTIWNVAIHRKSLGHDEFTPDIVSFTLLKLRFWPTTA</sequence>
<name>A0ABV8G7C3_9ACTN</name>